<dbReference type="AlphaFoldDB" id="A0A6L2L422"/>
<accession>A0A6L2L422</accession>
<protein>
    <recommendedName>
        <fullName evidence="3">Retrovirus-related Pol polyprotein from transposon TNT 1-94</fullName>
    </recommendedName>
</protein>
<reference evidence="2" key="1">
    <citation type="journal article" date="2019" name="Sci. Rep.">
        <title>Draft genome of Tanacetum cinerariifolium, the natural source of mosquito coil.</title>
        <authorList>
            <person name="Yamashiro T."/>
            <person name="Shiraishi A."/>
            <person name="Satake H."/>
            <person name="Nakayama K."/>
        </authorList>
    </citation>
    <scope>NUCLEOTIDE SEQUENCE</scope>
</reference>
<name>A0A6L2L422_TANCI</name>
<evidence type="ECO:0000256" key="1">
    <source>
        <dbReference type="SAM" id="Coils"/>
    </source>
</evidence>
<dbReference type="EMBL" id="BKCJ010003644">
    <property type="protein sequence ID" value="GEU56326.1"/>
    <property type="molecule type" value="Genomic_DNA"/>
</dbReference>
<dbReference type="PANTHER" id="PTHR11439">
    <property type="entry name" value="GAG-POL-RELATED RETROTRANSPOSON"/>
    <property type="match status" value="1"/>
</dbReference>
<evidence type="ECO:0000313" key="2">
    <source>
        <dbReference type="EMBL" id="GEU56326.1"/>
    </source>
</evidence>
<feature type="coiled-coil region" evidence="1">
    <location>
        <begin position="296"/>
        <end position="323"/>
    </location>
</feature>
<dbReference type="PANTHER" id="PTHR11439:SF483">
    <property type="entry name" value="PEPTIDE SYNTHASE GLIP-LIKE, PUTATIVE (AFU_ORTHOLOGUE AFUA_3G12920)-RELATED"/>
    <property type="match status" value="1"/>
</dbReference>
<proteinExistence type="predicted"/>
<organism evidence="2">
    <name type="scientific">Tanacetum cinerariifolium</name>
    <name type="common">Dalmatian daisy</name>
    <name type="synonym">Chrysanthemum cinerariifolium</name>
    <dbReference type="NCBI Taxonomy" id="118510"/>
    <lineage>
        <taxon>Eukaryota</taxon>
        <taxon>Viridiplantae</taxon>
        <taxon>Streptophyta</taxon>
        <taxon>Embryophyta</taxon>
        <taxon>Tracheophyta</taxon>
        <taxon>Spermatophyta</taxon>
        <taxon>Magnoliopsida</taxon>
        <taxon>eudicotyledons</taxon>
        <taxon>Gunneridae</taxon>
        <taxon>Pentapetalae</taxon>
        <taxon>asterids</taxon>
        <taxon>campanulids</taxon>
        <taxon>Asterales</taxon>
        <taxon>Asteraceae</taxon>
        <taxon>Asteroideae</taxon>
        <taxon>Anthemideae</taxon>
        <taxon>Anthemidinae</taxon>
        <taxon>Tanacetum</taxon>
    </lineage>
</organism>
<keyword evidence="1" id="KW-0175">Coiled coil</keyword>
<gene>
    <name evidence="2" type="ORF">Tci_028304</name>
</gene>
<sequence>MLLMQAQENEVALDEEQLLFLADECDAFDSDVDEAPTVQTMFMANLSCADPIYDEVGPSYDSNILSKYVKDNAVPGVQIDNSLTAKPATYKEQVELYERRANFELTEREQKINEQLRIVITDRNFKEETLKKELHSVKLKLASTINHNNLMVEEVTSLKKDFKQKENKYFEDCLDMKSLKEKPALYNGHDIINNNHVPAIEYNTKDTLEIAEITRRKMNDKMKDPKCTLSELEAELSNLRDKSHNDNHNELVNRFSNLEVHHLNPRLKYQNLKDSFGNNPPTPTKDTLDFDSVFVIRKIQASLQGKDNVIKQLKKKISHLQETHCEVDRTLDFRALDSHITQLTEKVTTLQAQNDLFRAKNGKIKQHYKELYDSIKIKRAKHIEQVTALTTKNVNLKAQILNNVNSVSKDHVKPTVLAPGKYVIDVKPIPSHLRNNREAHLDYLRHLKESVGTICEIVKEAKVVRPLDSSIVPACRYTKHSQELLEYAIGTCLQDSHQQDKKHAPAPLIRKKQVTFIEKYDTLNSNTHKHVAKLNTQKTNVPVPPSIGVNHCTDASGSQPRSNTKKNRISPAKGVNMMKVEKHPRINKSHLRTTNRVDSSSRSKRTIINSNLDSVCQTCNKCLIFVNHNMSMVDYLQSVVATTLFVILVMLCAKLSKFGNLRKLGKYGNSQAKYLPVLVINDDPLVVQIVLWYLDSGCSKHMMGDRSRLMNFMKKFIETVRFRNDHFGAIIEAVATACYTQNRSLIHTRHNKTPYELVHNKKPEITCFRVFGALYYPINDNEDLGKLQPTVNIRIFVGYAPSRKVQVPVNSASTPSSTTIDQYAPSLSISLSSLALQSPSLYQGVAAKSTLMKDNLVAPVNNNPFINVFASKPSSNASSSRDKFGMDSYDPVDTPMVDRLKLDEDPLGMLVDQTRFYSMVGSLMYLTASRPDLVFYVFMCARYQASPIKKHLEALQRVFQYLRGTINYGLWYLKDTAMALTAYANAEHAGCQDT</sequence>
<comment type="caution">
    <text evidence="2">The sequence shown here is derived from an EMBL/GenBank/DDBJ whole genome shotgun (WGS) entry which is preliminary data.</text>
</comment>
<evidence type="ECO:0008006" key="3">
    <source>
        <dbReference type="Google" id="ProtNLM"/>
    </source>
</evidence>